<reference evidence="1 2" key="1">
    <citation type="journal article" date="2019" name="Environ. Microbiol.">
        <title>Species interactions and distinct microbial communities in high Arctic permafrost affected cryosols are associated with the CH4 and CO2 gas fluxes.</title>
        <authorList>
            <person name="Altshuler I."/>
            <person name="Hamel J."/>
            <person name="Turney S."/>
            <person name="Magnuson E."/>
            <person name="Levesque R."/>
            <person name="Greer C."/>
            <person name="Whyte L.G."/>
        </authorList>
    </citation>
    <scope>NUCLEOTIDE SEQUENCE [LARGE SCALE GENOMIC DNA]</scope>
    <source>
        <strain evidence="1 2">E4</strain>
    </source>
</reference>
<evidence type="ECO:0000313" key="2">
    <source>
        <dbReference type="Proteomes" id="UP000317663"/>
    </source>
</evidence>
<evidence type="ECO:0000313" key="1">
    <source>
        <dbReference type="EMBL" id="TPG62749.1"/>
    </source>
</evidence>
<dbReference type="Proteomes" id="UP000317663">
    <property type="component" value="Unassembled WGS sequence"/>
</dbReference>
<accession>A0A502GKT8</accession>
<comment type="caution">
    <text evidence="1">The sequence shown here is derived from an EMBL/GenBank/DDBJ whole genome shotgun (WGS) entry which is preliminary data.</text>
</comment>
<sequence length="199" mass="22857">MANFYGYILGFFILLGLKDLVELKEFAKLRSSYYEFTSEINVWVLIWYSKGIRMGHASMFIGHLDNESNYVSWRPNIAGGRVLLHKYQAAVANNYEIDYGIERRGPDVLYGVKSLNSSAMRKTWREICHKKDHPSFHAISKNGACIVNRILKTGLANSHLRDKKFGFMVDRFSISTPKQIAAVCNTLRDNNMALKIRIE</sequence>
<dbReference type="OrthoDB" id="6936320at2"/>
<organism evidence="1 2">
    <name type="scientific">Ewingella americana</name>
    <dbReference type="NCBI Taxonomy" id="41202"/>
    <lineage>
        <taxon>Bacteria</taxon>
        <taxon>Pseudomonadati</taxon>
        <taxon>Pseudomonadota</taxon>
        <taxon>Gammaproteobacteria</taxon>
        <taxon>Enterobacterales</taxon>
        <taxon>Yersiniaceae</taxon>
        <taxon>Ewingella</taxon>
    </lineage>
</organism>
<keyword evidence="2" id="KW-1185">Reference proteome</keyword>
<dbReference type="RefSeq" id="WP_140472082.1">
    <property type="nucleotide sequence ID" value="NZ_RCZD01000004.1"/>
</dbReference>
<dbReference type="EMBL" id="RCZD01000004">
    <property type="protein sequence ID" value="TPG62749.1"/>
    <property type="molecule type" value="Genomic_DNA"/>
</dbReference>
<proteinExistence type="predicted"/>
<gene>
    <name evidence="1" type="ORF">EAH77_09765</name>
</gene>
<name>A0A502GKT8_9GAMM</name>
<dbReference type="AlphaFoldDB" id="A0A502GKT8"/>
<protein>
    <submittedName>
        <fullName evidence="1">Uncharacterized protein</fullName>
    </submittedName>
</protein>